<dbReference type="PANTHER" id="PTHR35848">
    <property type="entry name" value="OXALATE-BINDING PROTEIN"/>
    <property type="match status" value="1"/>
</dbReference>
<protein>
    <submittedName>
        <fullName evidence="4">Cupin domain-containing protein</fullName>
    </submittedName>
</protein>
<comment type="caution">
    <text evidence="4">The sequence shown here is derived from an EMBL/GenBank/DDBJ whole genome shotgun (WGS) entry which is preliminary data.</text>
</comment>
<proteinExistence type="predicted"/>
<reference evidence="4 5" key="1">
    <citation type="submission" date="2022-06" db="EMBL/GenBank/DDBJ databases">
        <title>Ideonella sp. NS12-5 Genome sequencing and assembly.</title>
        <authorList>
            <person name="Jung Y."/>
        </authorList>
    </citation>
    <scope>NUCLEOTIDE SEQUENCE [LARGE SCALE GENOMIC DNA]</scope>
    <source>
        <strain evidence="4 5">NS12-5</strain>
    </source>
</reference>
<name>A0ABT1BI09_9BURK</name>
<accession>A0ABT1BI09</accession>
<organism evidence="4 5">
    <name type="scientific">Ideonella oryzae</name>
    <dbReference type="NCBI Taxonomy" id="2937441"/>
    <lineage>
        <taxon>Bacteria</taxon>
        <taxon>Pseudomonadati</taxon>
        <taxon>Pseudomonadota</taxon>
        <taxon>Betaproteobacteria</taxon>
        <taxon>Burkholderiales</taxon>
        <taxon>Sphaerotilaceae</taxon>
        <taxon>Ideonella</taxon>
    </lineage>
</organism>
<dbReference type="Gene3D" id="2.60.120.10">
    <property type="entry name" value="Jelly Rolls"/>
    <property type="match status" value="1"/>
</dbReference>
<dbReference type="RefSeq" id="WP_252768290.1">
    <property type="nucleotide sequence ID" value="NZ_JAMXMC010000002.1"/>
</dbReference>
<evidence type="ECO:0000259" key="3">
    <source>
        <dbReference type="Pfam" id="PF07883"/>
    </source>
</evidence>
<gene>
    <name evidence="4" type="ORF">M0L44_03825</name>
</gene>
<dbReference type="InterPro" id="IPR014710">
    <property type="entry name" value="RmlC-like_jellyroll"/>
</dbReference>
<evidence type="ECO:0000313" key="5">
    <source>
        <dbReference type="Proteomes" id="UP001204851"/>
    </source>
</evidence>
<evidence type="ECO:0000256" key="2">
    <source>
        <dbReference type="SAM" id="MobiDB-lite"/>
    </source>
</evidence>
<sequence>MPDRPAFIVSADDLPEDAHVYPQSTEAMGPTRSLGAAAGLQRIGINLQRLPPGTRSSWPHAESDEEEFVYVIEGEVQAWIDGHLHPMKAGELAAFPAGTGTSHCFINNGDREALLLVGGDVARASNRIFYPLNPTRRQDLPPALWWHDVPAREQGPHDGLPDARRGLTP</sequence>
<dbReference type="Proteomes" id="UP001204851">
    <property type="component" value="Unassembled WGS sequence"/>
</dbReference>
<dbReference type="InterPro" id="IPR013096">
    <property type="entry name" value="Cupin_2"/>
</dbReference>
<keyword evidence="5" id="KW-1185">Reference proteome</keyword>
<dbReference type="InterPro" id="IPR011051">
    <property type="entry name" value="RmlC_Cupin_sf"/>
</dbReference>
<evidence type="ECO:0000256" key="1">
    <source>
        <dbReference type="ARBA" id="ARBA00022723"/>
    </source>
</evidence>
<dbReference type="CDD" id="cd02224">
    <property type="entry name" value="cupin_SPO2919-like"/>
    <property type="match status" value="1"/>
</dbReference>
<dbReference type="InterPro" id="IPR051610">
    <property type="entry name" value="GPI/OXD"/>
</dbReference>
<feature type="domain" description="Cupin type-2" evidence="3">
    <location>
        <begin position="47"/>
        <end position="117"/>
    </location>
</feature>
<keyword evidence="1" id="KW-0479">Metal-binding</keyword>
<feature type="region of interest" description="Disordered" evidence="2">
    <location>
        <begin position="150"/>
        <end position="169"/>
    </location>
</feature>
<evidence type="ECO:0000313" key="4">
    <source>
        <dbReference type="EMBL" id="MCO5975855.1"/>
    </source>
</evidence>
<dbReference type="SUPFAM" id="SSF51182">
    <property type="entry name" value="RmlC-like cupins"/>
    <property type="match status" value="1"/>
</dbReference>
<dbReference type="EMBL" id="JAMXMC010000002">
    <property type="protein sequence ID" value="MCO5975855.1"/>
    <property type="molecule type" value="Genomic_DNA"/>
</dbReference>
<dbReference type="PANTHER" id="PTHR35848:SF9">
    <property type="entry name" value="SLL1358 PROTEIN"/>
    <property type="match status" value="1"/>
</dbReference>
<dbReference type="Pfam" id="PF07883">
    <property type="entry name" value="Cupin_2"/>
    <property type="match status" value="1"/>
</dbReference>